<gene>
    <name evidence="2" type="ORF">TWF481_003935</name>
</gene>
<comment type="caution">
    <text evidence="2">The sequence shown here is derived from an EMBL/GenBank/DDBJ whole genome shotgun (WGS) entry which is preliminary data.</text>
</comment>
<evidence type="ECO:0000313" key="3">
    <source>
        <dbReference type="Proteomes" id="UP001370758"/>
    </source>
</evidence>
<proteinExistence type="predicted"/>
<keyword evidence="3" id="KW-1185">Reference proteome</keyword>
<protein>
    <recommendedName>
        <fullName evidence="1">F-box domain-containing protein</fullName>
    </recommendedName>
</protein>
<name>A0AAV9WJC3_9PEZI</name>
<dbReference type="InterPro" id="IPR001810">
    <property type="entry name" value="F-box_dom"/>
</dbReference>
<dbReference type="PROSITE" id="PS50181">
    <property type="entry name" value="FBOX"/>
    <property type="match status" value="1"/>
</dbReference>
<accession>A0AAV9WJC3</accession>
<dbReference type="Proteomes" id="UP001370758">
    <property type="component" value="Unassembled WGS sequence"/>
</dbReference>
<organism evidence="2 3">
    <name type="scientific">Arthrobotrys musiformis</name>
    <dbReference type="NCBI Taxonomy" id="47236"/>
    <lineage>
        <taxon>Eukaryota</taxon>
        <taxon>Fungi</taxon>
        <taxon>Dikarya</taxon>
        <taxon>Ascomycota</taxon>
        <taxon>Pezizomycotina</taxon>
        <taxon>Orbiliomycetes</taxon>
        <taxon>Orbiliales</taxon>
        <taxon>Orbiliaceae</taxon>
        <taxon>Arthrobotrys</taxon>
    </lineage>
</organism>
<dbReference type="AlphaFoldDB" id="A0AAV9WJC3"/>
<reference evidence="2 3" key="1">
    <citation type="submission" date="2023-08" db="EMBL/GenBank/DDBJ databases">
        <authorList>
            <person name="Palmer J.M."/>
        </authorList>
    </citation>
    <scope>NUCLEOTIDE SEQUENCE [LARGE SCALE GENOMIC DNA]</scope>
    <source>
        <strain evidence="2 3">TWF481</strain>
    </source>
</reference>
<dbReference type="Gene3D" id="3.80.10.10">
    <property type="entry name" value="Ribonuclease Inhibitor"/>
    <property type="match status" value="1"/>
</dbReference>
<feature type="domain" description="F-box" evidence="1">
    <location>
        <begin position="12"/>
        <end position="57"/>
    </location>
</feature>
<dbReference type="SUPFAM" id="SSF81383">
    <property type="entry name" value="F-box domain"/>
    <property type="match status" value="1"/>
</dbReference>
<evidence type="ECO:0000313" key="2">
    <source>
        <dbReference type="EMBL" id="KAK6509174.1"/>
    </source>
</evidence>
<evidence type="ECO:0000259" key="1">
    <source>
        <dbReference type="PROSITE" id="PS50181"/>
    </source>
</evidence>
<dbReference type="Pfam" id="PF12937">
    <property type="entry name" value="F-box-like"/>
    <property type="match status" value="1"/>
</dbReference>
<dbReference type="EMBL" id="JAVHJL010000002">
    <property type="protein sequence ID" value="KAK6509174.1"/>
    <property type="molecule type" value="Genomic_DNA"/>
</dbReference>
<dbReference type="InterPro" id="IPR036047">
    <property type="entry name" value="F-box-like_dom_sf"/>
</dbReference>
<sequence length="431" mass="50659">MEFEAKQASRRLSPIETTPPEVLSKIISYLQKPDMNSLLRVSKSFYYATYPHLWRTFDTPTWKRSTNIRKLLALVKDRGVDALGFNYTKNLSFSPWNLADPYPNSECTLFGQFFDILSDLLTTGKMKLRRIEFYWEDYDFITSEGSNFLQVVKEYSKSNPLSIKAYADWKQEPYAILYFPMEMFALECFTSFEIPLFCGDIEFEDYEIIEQIEMIVQLLQQTTSLKHLWLKGSQNYRDSDVRAVRPPELEQLQTAITNLTQLQSLTVSYLVFHPSFFIVPPKGVRELNLLQVVSIEWWRKFAACTLTNVTDLEVHAPHMGLESNGEPSVWWGPDDAEANELKDENYKFKLEEIAVRNLKRFYTSPRSFYCPEDFVDLIMKRNKDLDIKQLQEVLLDREDWRSGTQSVSRESDFGELEFAVWRVQERFMGRN</sequence>
<dbReference type="InterPro" id="IPR032675">
    <property type="entry name" value="LRR_dom_sf"/>
</dbReference>